<dbReference type="Pfam" id="PF03129">
    <property type="entry name" value="HGTP_anticodon"/>
    <property type="match status" value="1"/>
</dbReference>
<accession>D6YVW3</accession>
<dbReference type="Gene3D" id="3.30.980.10">
    <property type="entry name" value="Threonyl-trna Synthetase, Chain A, domain 2"/>
    <property type="match status" value="1"/>
</dbReference>
<dbReference type="SUPFAM" id="SSF55186">
    <property type="entry name" value="ThrRS/AlaRS common domain"/>
    <property type="match status" value="1"/>
</dbReference>
<sequence>MLYSSKHHHLVAAALLGRSLCTLFPQAKILHFDQTKKGFYCLCKFPHPFDDQALRMTEEELKRTIQENLKIETVEMMRENAAVLFEHRGLEPMADEIRKGSSTIIELVRIEEFYGVCPKPHLSGTRQVGSIKLFWKREGELIKIEGIARETSKDLKQFFKNFAAFTSHEELGKEADLFFVEKNCCFWAPKGELIREILVQWWKSSLRGLGFSIFSSSGASITADPRFEYGCQLAEISEKKRDEELSMEGGLYDLPWATSDRFWWALDEKSALANVNSCLHFIKKTVNMMAIDCSWIFYNNLLKSRRCQKNRDLSIEILSQSLEISGIETFRQNESFQKYSAIEARFTDSLGREWSGPRIELRDASGFQIDQSMDSFVLVGSVFRSLESLIALLLESSKGELPFWLAPEQVRILPVKQEDVAWAVEIAEELIENGYRVHCDADPGSLSEKVSVANQYKVPYIVVVGKREREEQAVSVRCSSKGNKASVVSFELFMEELKKQREKAQFPIN</sequence>
<dbReference type="AlphaFoldDB" id="D6YVW3"/>
<dbReference type="KEGG" id="wch:wcw_0913"/>
<dbReference type="PANTHER" id="PTHR11451:SF44">
    <property type="entry name" value="THREONINE--TRNA LIGASE, CHLOROPLASTIC_MITOCHONDRIAL 2"/>
    <property type="match status" value="1"/>
</dbReference>
<dbReference type="Proteomes" id="UP000001505">
    <property type="component" value="Chromosome"/>
</dbReference>
<feature type="domain" description="Anticodon-binding" evidence="4">
    <location>
        <begin position="409"/>
        <end position="499"/>
    </location>
</feature>
<keyword evidence="6" id="KW-1185">Reference proteome</keyword>
<keyword evidence="2" id="KW-0648">Protein biosynthesis</keyword>
<evidence type="ECO:0000313" key="6">
    <source>
        <dbReference type="Proteomes" id="UP000001505"/>
    </source>
</evidence>
<reference evidence="5 6" key="1">
    <citation type="journal article" date="2010" name="PLoS ONE">
        <title>The Waddlia genome: a window into chlamydial biology.</title>
        <authorList>
            <person name="Bertelli C."/>
            <person name="Collyn F."/>
            <person name="Croxatto A."/>
            <person name="Ruckert C."/>
            <person name="Polkinghorne A."/>
            <person name="Kebbi-Beghdadi C."/>
            <person name="Goesmann A."/>
            <person name="Vaughan L."/>
            <person name="Greub G."/>
        </authorList>
    </citation>
    <scope>NUCLEOTIDE SEQUENCE [LARGE SCALE GENOMIC DNA]</scope>
    <source>
        <strain evidence="6">ATCC VR-1470 / WSU 86-1044</strain>
    </source>
</reference>
<dbReference type="InterPro" id="IPR036621">
    <property type="entry name" value="Anticodon-bd_dom_sf"/>
</dbReference>
<evidence type="ECO:0000259" key="4">
    <source>
        <dbReference type="Pfam" id="PF03129"/>
    </source>
</evidence>
<gene>
    <name evidence="5" type="ordered locus">wcw_0913</name>
</gene>
<dbReference type="STRING" id="716544.wcw_0913"/>
<dbReference type="InterPro" id="IPR018163">
    <property type="entry name" value="Thr/Ala-tRNA-synth_IIc_edit"/>
</dbReference>
<dbReference type="HOGENOM" id="CLU_008554_3_1_0"/>
<protein>
    <recommendedName>
        <fullName evidence="4">Anticodon-binding domain-containing protein</fullName>
    </recommendedName>
</protein>
<dbReference type="OrthoDB" id="21111at2"/>
<dbReference type="eggNOG" id="COG0441">
    <property type="taxonomic scope" value="Bacteria"/>
</dbReference>
<dbReference type="GO" id="GO:0004829">
    <property type="term" value="F:threonine-tRNA ligase activity"/>
    <property type="evidence" value="ECO:0007669"/>
    <property type="project" value="TreeGrafter"/>
</dbReference>
<evidence type="ECO:0000256" key="1">
    <source>
        <dbReference type="ARBA" id="ARBA00022598"/>
    </source>
</evidence>
<proteinExistence type="predicted"/>
<dbReference type="GO" id="GO:0000166">
    <property type="term" value="F:nucleotide binding"/>
    <property type="evidence" value="ECO:0007669"/>
    <property type="project" value="InterPro"/>
</dbReference>
<dbReference type="PANTHER" id="PTHR11451">
    <property type="entry name" value="THREONINE-TRNA LIGASE"/>
    <property type="match status" value="1"/>
</dbReference>
<dbReference type="SUPFAM" id="SSF52954">
    <property type="entry name" value="Class II aaRS ABD-related"/>
    <property type="match status" value="1"/>
</dbReference>
<dbReference type="RefSeq" id="WP_013181988.1">
    <property type="nucleotide sequence ID" value="NC_014225.1"/>
</dbReference>
<dbReference type="GO" id="GO:0006435">
    <property type="term" value="P:threonyl-tRNA aminoacylation"/>
    <property type="evidence" value="ECO:0007669"/>
    <property type="project" value="TreeGrafter"/>
</dbReference>
<dbReference type="EMBL" id="CP001928">
    <property type="protein sequence ID" value="ADI38274.1"/>
    <property type="molecule type" value="Genomic_DNA"/>
</dbReference>
<evidence type="ECO:0000256" key="2">
    <source>
        <dbReference type="ARBA" id="ARBA00022917"/>
    </source>
</evidence>
<keyword evidence="1" id="KW-0436">Ligase</keyword>
<organism evidence="5 6">
    <name type="scientific">Waddlia chondrophila (strain ATCC VR-1470 / WSU 86-1044)</name>
    <dbReference type="NCBI Taxonomy" id="716544"/>
    <lineage>
        <taxon>Bacteria</taxon>
        <taxon>Pseudomonadati</taxon>
        <taxon>Chlamydiota</taxon>
        <taxon>Chlamydiia</taxon>
        <taxon>Parachlamydiales</taxon>
        <taxon>Waddliaceae</taxon>
        <taxon>Waddlia</taxon>
    </lineage>
</organism>
<evidence type="ECO:0000313" key="5">
    <source>
        <dbReference type="EMBL" id="ADI38274.1"/>
    </source>
</evidence>
<keyword evidence="3" id="KW-0030">Aminoacyl-tRNA synthetase</keyword>
<dbReference type="InterPro" id="IPR004154">
    <property type="entry name" value="Anticodon-bd"/>
</dbReference>
<dbReference type="Gene3D" id="3.40.50.800">
    <property type="entry name" value="Anticodon-binding domain"/>
    <property type="match status" value="1"/>
</dbReference>
<evidence type="ECO:0000256" key="3">
    <source>
        <dbReference type="ARBA" id="ARBA00023146"/>
    </source>
</evidence>
<name>D6YVW3_WADCW</name>